<dbReference type="Pfam" id="PF07178">
    <property type="entry name" value="TraL"/>
    <property type="match status" value="1"/>
</dbReference>
<evidence type="ECO:0000313" key="2">
    <source>
        <dbReference type="EMBL" id="MPB98664.1"/>
    </source>
</evidence>
<proteinExistence type="predicted"/>
<sequence length="101" mass="11667">MGKSESGYVQINKYIDTKPMFGDWEVDVLMVFSVWFALGIIFEKGFLVFSVFFLFGVLNAIAFEKIKKAKTKGYFFHILYMTGIKQPKSLMPSYMRYFAGA</sequence>
<comment type="caution">
    <text evidence="2">The sequence shown here is derived from an EMBL/GenBank/DDBJ whole genome shotgun (WGS) entry which is preliminary data.</text>
</comment>
<dbReference type="Proteomes" id="UP000364097">
    <property type="component" value="Unassembled WGS sequence"/>
</dbReference>
<accession>A0ABW9N306</accession>
<evidence type="ECO:0000313" key="3">
    <source>
        <dbReference type="Proteomes" id="UP000364097"/>
    </source>
</evidence>
<protein>
    <submittedName>
        <fullName evidence="2">Type IV conjugative transfer system protein TraL</fullName>
    </submittedName>
</protein>
<reference evidence="2" key="1">
    <citation type="submission" date="2019-08" db="EMBL/GenBank/DDBJ databases">
        <title>Rapid identification of Enteric Bacteria from Whole Genome Sequences (WGS) using Average Nucleotide Identity (ANI).</title>
        <authorList>
            <person name="Lane C."/>
        </authorList>
    </citation>
    <scope>NUCLEOTIDE SEQUENCE [LARGE SCALE GENOMIC DNA]</scope>
    <source>
        <strain evidence="2">2010D-8461</strain>
    </source>
</reference>
<evidence type="ECO:0000256" key="1">
    <source>
        <dbReference type="SAM" id="Phobius"/>
    </source>
</evidence>
<keyword evidence="3" id="KW-1185">Reference proteome</keyword>
<dbReference type="InterPro" id="IPR009838">
    <property type="entry name" value="T4SS_TraL"/>
</dbReference>
<gene>
    <name evidence="2" type="primary">traL</name>
    <name evidence="2" type="ORF">A0Z09_001070</name>
</gene>
<keyword evidence="1" id="KW-0812">Transmembrane</keyword>
<dbReference type="NCBIfam" id="TIGR02762">
    <property type="entry name" value="TraL_TIGR"/>
    <property type="match status" value="1"/>
</dbReference>
<dbReference type="EMBL" id="AACKMW020000009">
    <property type="protein sequence ID" value="MPB98664.1"/>
    <property type="molecule type" value="Genomic_DNA"/>
</dbReference>
<feature type="transmembrane region" description="Helical" evidence="1">
    <location>
        <begin position="46"/>
        <end position="63"/>
    </location>
</feature>
<keyword evidence="1" id="KW-0472">Membrane</keyword>
<name>A0ABW9N306_9BACT</name>
<keyword evidence="1" id="KW-1133">Transmembrane helix</keyword>
<feature type="transmembrane region" description="Helical" evidence="1">
    <location>
        <begin position="21"/>
        <end position="40"/>
    </location>
</feature>
<dbReference type="RefSeq" id="WP_043019583.1">
    <property type="nucleotide sequence ID" value="NZ_AACKMW020000009.1"/>
</dbReference>
<organism evidence="2 3">
    <name type="scientific">Campylobacter subantarcticus</name>
    <dbReference type="NCBI Taxonomy" id="497724"/>
    <lineage>
        <taxon>Bacteria</taxon>
        <taxon>Pseudomonadati</taxon>
        <taxon>Campylobacterota</taxon>
        <taxon>Epsilonproteobacteria</taxon>
        <taxon>Campylobacterales</taxon>
        <taxon>Campylobacteraceae</taxon>
        <taxon>Campylobacter</taxon>
    </lineage>
</organism>